<name>A0AAQ1GLZ1_9BURK</name>
<sequence>MNEPHHHSSLDIAVGGEQGMDLPARGQAGKRARIAVIVVGVLLAAGAARTIVSNVMNAHHLADVTKQNAQQYVSVVLPKAAGADGRIVLPGTLRGYVEAPIYSRASGYVLKWYADIGAHVQQGQLLAEIDTPEIDQELAQAQAQRDQSASTLSLAKTSFERAQQLRQRDAVSQQELDDRQGAYNQDVANLAAADANVRRLQQTKSFQRIVAPITGVITQRNVDIGDLVNSGNGGAGHALFAIAQSDPLRLYLDVPQSDAPHVALGQHVSVTQQEMPGVTFDGTVTHTSQAIDVATRTLQVEITLPNHDGKLLPGAYVQAALQTDSHGRLTVPGNALLFRAEGPRLAVVDADGKIRLKPVEIAQDLGQTLEIGRGIEPTDRVVLNPSDSIADGDSVVVVAPHAGGASGASGASGTNGTNDSAKRSTT</sequence>
<dbReference type="Proteomes" id="UP000183529">
    <property type="component" value="Unassembled WGS sequence"/>
</dbReference>
<feature type="domain" description="Multidrug resistance protein MdtA-like C-terminal permuted SH3" evidence="9">
    <location>
        <begin position="329"/>
        <end position="383"/>
    </location>
</feature>
<dbReference type="EMBL" id="FNZM01000019">
    <property type="protein sequence ID" value="SEK10964.1"/>
    <property type="molecule type" value="Genomic_DNA"/>
</dbReference>
<feature type="compositionally biased region" description="Polar residues" evidence="4">
    <location>
        <begin position="414"/>
        <end position="426"/>
    </location>
</feature>
<dbReference type="GO" id="GO:0015562">
    <property type="term" value="F:efflux transmembrane transporter activity"/>
    <property type="evidence" value="ECO:0007669"/>
    <property type="project" value="TreeGrafter"/>
</dbReference>
<organism evidence="10 11">
    <name type="scientific">Paraburkholderia tropica</name>
    <dbReference type="NCBI Taxonomy" id="92647"/>
    <lineage>
        <taxon>Bacteria</taxon>
        <taxon>Pseudomonadati</taxon>
        <taxon>Pseudomonadota</taxon>
        <taxon>Betaproteobacteria</taxon>
        <taxon>Burkholderiales</taxon>
        <taxon>Burkholderiaceae</taxon>
        <taxon>Paraburkholderia</taxon>
    </lineage>
</organism>
<evidence type="ECO:0000256" key="5">
    <source>
        <dbReference type="SAM" id="Phobius"/>
    </source>
</evidence>
<feature type="domain" description="CusB-like beta-barrel" evidence="8">
    <location>
        <begin position="252"/>
        <end position="324"/>
    </location>
</feature>
<dbReference type="PANTHER" id="PTHR30469">
    <property type="entry name" value="MULTIDRUG RESISTANCE PROTEIN MDTA"/>
    <property type="match status" value="1"/>
</dbReference>
<dbReference type="AlphaFoldDB" id="A0AAQ1GLZ1"/>
<evidence type="ECO:0000256" key="3">
    <source>
        <dbReference type="ARBA" id="ARBA00022448"/>
    </source>
</evidence>
<keyword evidence="3" id="KW-0813">Transport</keyword>
<evidence type="ECO:0000256" key="4">
    <source>
        <dbReference type="SAM" id="MobiDB-lite"/>
    </source>
</evidence>
<keyword evidence="5" id="KW-1133">Transmembrane helix</keyword>
<dbReference type="Gene3D" id="1.10.287.470">
    <property type="entry name" value="Helix hairpin bin"/>
    <property type="match status" value="1"/>
</dbReference>
<gene>
    <name evidence="10" type="ORF">SAMN05216550_119149</name>
</gene>
<evidence type="ECO:0000256" key="1">
    <source>
        <dbReference type="ARBA" id="ARBA00004196"/>
    </source>
</evidence>
<comment type="similarity">
    <text evidence="2">Belongs to the membrane fusion protein (MFP) (TC 8.A.1) family.</text>
</comment>
<reference evidence="10 11" key="1">
    <citation type="submission" date="2016-10" db="EMBL/GenBank/DDBJ databases">
        <authorList>
            <person name="Varghese N."/>
            <person name="Submissions S."/>
        </authorList>
    </citation>
    <scope>NUCLEOTIDE SEQUENCE [LARGE SCALE GENOMIC DNA]</scope>
    <source>
        <strain evidence="10 11">LMG 22274</strain>
    </source>
</reference>
<feature type="domain" description="Multidrug resistance protein MdtA-like alpha-helical hairpin" evidence="6">
    <location>
        <begin position="137"/>
        <end position="198"/>
    </location>
</feature>
<evidence type="ECO:0000259" key="8">
    <source>
        <dbReference type="Pfam" id="PF25954"/>
    </source>
</evidence>
<dbReference type="InterPro" id="IPR006143">
    <property type="entry name" value="RND_pump_MFP"/>
</dbReference>
<evidence type="ECO:0000313" key="11">
    <source>
        <dbReference type="Proteomes" id="UP000183529"/>
    </source>
</evidence>
<evidence type="ECO:0000259" key="7">
    <source>
        <dbReference type="Pfam" id="PF25917"/>
    </source>
</evidence>
<dbReference type="PANTHER" id="PTHR30469:SF37">
    <property type="entry name" value="RAGD PROTEIN"/>
    <property type="match status" value="1"/>
</dbReference>
<dbReference type="GO" id="GO:1990281">
    <property type="term" value="C:efflux pump complex"/>
    <property type="evidence" value="ECO:0007669"/>
    <property type="project" value="TreeGrafter"/>
</dbReference>
<dbReference type="NCBIfam" id="TIGR01730">
    <property type="entry name" value="RND_mfp"/>
    <property type="match status" value="1"/>
</dbReference>
<dbReference type="Gene3D" id="2.40.30.170">
    <property type="match status" value="1"/>
</dbReference>
<evidence type="ECO:0000259" key="6">
    <source>
        <dbReference type="Pfam" id="PF25876"/>
    </source>
</evidence>
<dbReference type="Gene3D" id="2.40.420.20">
    <property type="match status" value="1"/>
</dbReference>
<evidence type="ECO:0000256" key="2">
    <source>
        <dbReference type="ARBA" id="ARBA00009477"/>
    </source>
</evidence>
<comment type="caution">
    <text evidence="10">The sequence shown here is derived from an EMBL/GenBank/DDBJ whole genome shotgun (WGS) entry which is preliminary data.</text>
</comment>
<dbReference type="InterPro" id="IPR058792">
    <property type="entry name" value="Beta-barrel_RND_2"/>
</dbReference>
<feature type="region of interest" description="Disordered" evidence="4">
    <location>
        <begin position="400"/>
        <end position="426"/>
    </location>
</feature>
<proteinExistence type="inferred from homology"/>
<keyword evidence="5" id="KW-0472">Membrane</keyword>
<dbReference type="InterPro" id="IPR058624">
    <property type="entry name" value="MdtA-like_HH"/>
</dbReference>
<feature type="transmembrane region" description="Helical" evidence="5">
    <location>
        <begin position="34"/>
        <end position="52"/>
    </location>
</feature>
<feature type="compositionally biased region" description="Low complexity" evidence="4">
    <location>
        <begin position="400"/>
        <end position="412"/>
    </location>
</feature>
<evidence type="ECO:0000313" key="10">
    <source>
        <dbReference type="EMBL" id="SEK10964.1"/>
    </source>
</evidence>
<comment type="subcellular location">
    <subcellularLocation>
        <location evidence="1">Cell envelope</location>
    </subcellularLocation>
</comment>
<dbReference type="FunFam" id="2.40.30.170:FF:000010">
    <property type="entry name" value="Efflux RND transporter periplasmic adaptor subunit"/>
    <property type="match status" value="1"/>
</dbReference>
<dbReference type="SUPFAM" id="SSF111369">
    <property type="entry name" value="HlyD-like secretion proteins"/>
    <property type="match status" value="1"/>
</dbReference>
<dbReference type="Pfam" id="PF25967">
    <property type="entry name" value="RND-MFP_C"/>
    <property type="match status" value="1"/>
</dbReference>
<dbReference type="InterPro" id="IPR058627">
    <property type="entry name" value="MdtA-like_C"/>
</dbReference>
<dbReference type="Pfam" id="PF25876">
    <property type="entry name" value="HH_MFP_RND"/>
    <property type="match status" value="1"/>
</dbReference>
<evidence type="ECO:0000259" key="9">
    <source>
        <dbReference type="Pfam" id="PF25967"/>
    </source>
</evidence>
<dbReference type="Pfam" id="PF25954">
    <property type="entry name" value="Beta-barrel_RND_2"/>
    <property type="match status" value="1"/>
</dbReference>
<dbReference type="RefSeq" id="WP_074986710.1">
    <property type="nucleotide sequence ID" value="NZ_CADFGN010000017.1"/>
</dbReference>
<feature type="domain" description="Multidrug resistance protein MdtA-like barrel-sandwich hybrid" evidence="7">
    <location>
        <begin position="100"/>
        <end position="232"/>
    </location>
</feature>
<protein>
    <submittedName>
        <fullName evidence="10">RND family efflux transporter, MFP subunit</fullName>
    </submittedName>
</protein>
<dbReference type="Gene3D" id="2.40.50.100">
    <property type="match status" value="1"/>
</dbReference>
<dbReference type="Pfam" id="PF25917">
    <property type="entry name" value="BSH_RND"/>
    <property type="match status" value="1"/>
</dbReference>
<keyword evidence="5" id="KW-0812">Transmembrane</keyword>
<accession>A0AAQ1GLZ1</accession>
<dbReference type="InterPro" id="IPR058625">
    <property type="entry name" value="MdtA-like_BSH"/>
</dbReference>